<dbReference type="FunFam" id="3.40.50.300:FF:000134">
    <property type="entry name" value="Iron-enterobactin ABC transporter ATP-binding protein"/>
    <property type="match status" value="1"/>
</dbReference>
<evidence type="ECO:0000256" key="5">
    <source>
        <dbReference type="ARBA" id="ARBA00022741"/>
    </source>
</evidence>
<reference evidence="12 14" key="2">
    <citation type="submission" date="2016-10" db="EMBL/GenBank/DDBJ databases">
        <authorList>
            <person name="de Groot N.N."/>
        </authorList>
    </citation>
    <scope>NUCLEOTIDE SEQUENCE [LARGE SCALE GENOMIC DNA]</scope>
    <source>
        <strain evidence="12 14">DSM 23048</strain>
    </source>
</reference>
<gene>
    <name evidence="11" type="ORF">AV926_00645</name>
    <name evidence="12" type="ORF">SAMN04488018_105138</name>
</gene>
<dbReference type="GO" id="GO:0005886">
    <property type="term" value="C:plasma membrane"/>
    <property type="evidence" value="ECO:0007669"/>
    <property type="project" value="UniProtKB-SubCell"/>
</dbReference>
<keyword evidence="7" id="KW-0408">Iron</keyword>
<dbReference type="GO" id="GO:0006826">
    <property type="term" value="P:iron ion transport"/>
    <property type="evidence" value="ECO:0007669"/>
    <property type="project" value="UniProtKB-KW"/>
</dbReference>
<evidence type="ECO:0000256" key="1">
    <source>
        <dbReference type="ARBA" id="ARBA00004202"/>
    </source>
</evidence>
<keyword evidence="9" id="KW-0472">Membrane</keyword>
<keyword evidence="8" id="KW-0406">Ion transport</keyword>
<keyword evidence="2" id="KW-0813">Transport</keyword>
<dbReference type="PANTHER" id="PTHR42771">
    <property type="entry name" value="IRON(3+)-HYDROXAMATE IMPORT ATP-BINDING PROTEIN FHUC"/>
    <property type="match status" value="1"/>
</dbReference>
<keyword evidence="3" id="KW-1003">Cell membrane</keyword>
<comment type="subcellular location">
    <subcellularLocation>
        <location evidence="1">Cell membrane</location>
        <topology evidence="1">Peripheral membrane protein</topology>
    </subcellularLocation>
</comment>
<dbReference type="InterPro" id="IPR003439">
    <property type="entry name" value="ABC_transporter-like_ATP-bd"/>
</dbReference>
<dbReference type="InterPro" id="IPR051535">
    <property type="entry name" value="Siderophore_ABC-ATPase"/>
</dbReference>
<dbReference type="Pfam" id="PF00005">
    <property type="entry name" value="ABC_tran"/>
    <property type="match status" value="1"/>
</dbReference>
<evidence type="ECO:0000313" key="12">
    <source>
        <dbReference type="EMBL" id="SEI83315.1"/>
    </source>
</evidence>
<dbReference type="InterPro" id="IPR027417">
    <property type="entry name" value="P-loop_NTPase"/>
</dbReference>
<dbReference type="SUPFAM" id="SSF52540">
    <property type="entry name" value="P-loop containing nucleoside triphosphate hydrolases"/>
    <property type="match status" value="1"/>
</dbReference>
<protein>
    <submittedName>
        <fullName evidence="11">Iron ABC transporter ATP-binding protein</fullName>
    </submittedName>
    <submittedName>
        <fullName evidence="12">Iron complex transport system ATP-binding protein</fullName>
    </submittedName>
</protein>
<dbReference type="CDD" id="cd03214">
    <property type="entry name" value="ABC_Iron-Siderophores_B12_Hemin"/>
    <property type="match status" value="1"/>
</dbReference>
<dbReference type="GO" id="GO:0016887">
    <property type="term" value="F:ATP hydrolysis activity"/>
    <property type="evidence" value="ECO:0007669"/>
    <property type="project" value="InterPro"/>
</dbReference>
<evidence type="ECO:0000256" key="3">
    <source>
        <dbReference type="ARBA" id="ARBA00022475"/>
    </source>
</evidence>
<evidence type="ECO:0000313" key="13">
    <source>
        <dbReference type="Proteomes" id="UP000076630"/>
    </source>
</evidence>
<name>A0A161S943_9FLAO</name>
<keyword evidence="6 11" id="KW-0067">ATP-binding</keyword>
<reference evidence="11 13" key="1">
    <citation type="submission" date="2016-01" db="EMBL/GenBank/DDBJ databases">
        <title>Whole genome sequencing of Myroides marinus L41.</title>
        <authorList>
            <person name="Hong K.W."/>
        </authorList>
    </citation>
    <scope>NUCLEOTIDE SEQUENCE [LARGE SCALE GENOMIC DNA]</scope>
    <source>
        <strain evidence="11 13">L41</strain>
    </source>
</reference>
<evidence type="ECO:0000256" key="8">
    <source>
        <dbReference type="ARBA" id="ARBA00023065"/>
    </source>
</evidence>
<dbReference type="PANTHER" id="PTHR42771:SF3">
    <property type="entry name" value="PETROBACTIN IMPORT ATP-BINDING PROTEIN YCLP"/>
    <property type="match status" value="1"/>
</dbReference>
<evidence type="ECO:0000256" key="9">
    <source>
        <dbReference type="ARBA" id="ARBA00023136"/>
    </source>
</evidence>
<sequence>MIEVKNVSKMYGEKMILNDVSVSFPKGKITCLVGGNGTGKSTLLSIISRLVAKDSGLINLLDKDIVNFKNRDFAKRLSILKQANHPNVRLTVKELVEFGRFPHSQGRMNALDKEKVLESIAFMGLTDIQDQYIDELSGGQRQRTFLAMVLAQDTEYILLDEPLNNLDMKHSVEIMKILRVLADDYGKTIIIVVHDINYASSYADYIAAVKDHKIIHFGLTDDIIREDIMKEVFDIDMTIVDNCNNKVCIYFK</sequence>
<dbReference type="RefSeq" id="WP_038986469.1">
    <property type="nucleotide sequence ID" value="NZ_FNYS01000005.1"/>
</dbReference>
<evidence type="ECO:0000313" key="11">
    <source>
        <dbReference type="EMBL" id="KZE81849.1"/>
    </source>
</evidence>
<dbReference type="GO" id="GO:0005524">
    <property type="term" value="F:ATP binding"/>
    <property type="evidence" value="ECO:0007669"/>
    <property type="project" value="UniProtKB-KW"/>
</dbReference>
<dbReference type="GeneID" id="82256740"/>
<evidence type="ECO:0000256" key="6">
    <source>
        <dbReference type="ARBA" id="ARBA00022840"/>
    </source>
</evidence>
<keyword evidence="4" id="KW-0410">Iron transport</keyword>
<dbReference type="SMART" id="SM00382">
    <property type="entry name" value="AAA"/>
    <property type="match status" value="1"/>
</dbReference>
<dbReference type="Gene3D" id="3.40.50.300">
    <property type="entry name" value="P-loop containing nucleotide triphosphate hydrolases"/>
    <property type="match status" value="1"/>
</dbReference>
<accession>A0A161S943</accession>
<dbReference type="Proteomes" id="UP000076630">
    <property type="component" value="Unassembled WGS sequence"/>
</dbReference>
<dbReference type="EMBL" id="FNYS01000005">
    <property type="protein sequence ID" value="SEI83315.1"/>
    <property type="molecule type" value="Genomic_DNA"/>
</dbReference>
<keyword evidence="13" id="KW-1185">Reference proteome</keyword>
<dbReference type="Proteomes" id="UP000183077">
    <property type="component" value="Unassembled WGS sequence"/>
</dbReference>
<evidence type="ECO:0000256" key="7">
    <source>
        <dbReference type="ARBA" id="ARBA00023004"/>
    </source>
</evidence>
<evidence type="ECO:0000259" key="10">
    <source>
        <dbReference type="PROSITE" id="PS50893"/>
    </source>
</evidence>
<keyword evidence="5" id="KW-0547">Nucleotide-binding</keyword>
<dbReference type="EMBL" id="LQNU01000050">
    <property type="protein sequence ID" value="KZE81849.1"/>
    <property type="molecule type" value="Genomic_DNA"/>
</dbReference>
<organism evidence="11 13">
    <name type="scientific">Myroides marinus</name>
    <dbReference type="NCBI Taxonomy" id="703342"/>
    <lineage>
        <taxon>Bacteria</taxon>
        <taxon>Pseudomonadati</taxon>
        <taxon>Bacteroidota</taxon>
        <taxon>Flavobacteriia</taxon>
        <taxon>Flavobacteriales</taxon>
        <taxon>Flavobacteriaceae</taxon>
        <taxon>Myroides</taxon>
    </lineage>
</organism>
<dbReference type="AlphaFoldDB" id="A0A161S943"/>
<evidence type="ECO:0000313" key="14">
    <source>
        <dbReference type="Proteomes" id="UP000183077"/>
    </source>
</evidence>
<feature type="domain" description="ABC transporter" evidence="10">
    <location>
        <begin position="2"/>
        <end position="236"/>
    </location>
</feature>
<dbReference type="OrthoDB" id="9806726at2"/>
<dbReference type="InterPro" id="IPR003593">
    <property type="entry name" value="AAA+_ATPase"/>
</dbReference>
<evidence type="ECO:0000256" key="2">
    <source>
        <dbReference type="ARBA" id="ARBA00022448"/>
    </source>
</evidence>
<proteinExistence type="predicted"/>
<dbReference type="PROSITE" id="PS50893">
    <property type="entry name" value="ABC_TRANSPORTER_2"/>
    <property type="match status" value="1"/>
</dbReference>
<evidence type="ECO:0000256" key="4">
    <source>
        <dbReference type="ARBA" id="ARBA00022496"/>
    </source>
</evidence>